<evidence type="ECO:0000256" key="3">
    <source>
        <dbReference type="ARBA" id="ARBA00022723"/>
    </source>
</evidence>
<evidence type="ECO:0000256" key="8">
    <source>
        <dbReference type="ARBA" id="ARBA00023157"/>
    </source>
</evidence>
<dbReference type="PANTHER" id="PTHR47466:SF1">
    <property type="entry name" value="METALLOPROTEASE MEP1 (AFU_ORTHOLOGUE AFUA_1G07730)-RELATED"/>
    <property type="match status" value="1"/>
</dbReference>
<dbReference type="SUPFAM" id="SSF55486">
    <property type="entry name" value="Metalloproteases ('zincins'), catalytic domain"/>
    <property type="match status" value="1"/>
</dbReference>
<dbReference type="Pfam" id="PF05572">
    <property type="entry name" value="Peptidase_M43"/>
    <property type="match status" value="1"/>
</dbReference>
<keyword evidence="8" id="KW-1015">Disulfide bond</keyword>
<dbReference type="AlphaFoldDB" id="A0A5C3KHP3"/>
<evidence type="ECO:0000259" key="10">
    <source>
        <dbReference type="Pfam" id="PF05572"/>
    </source>
</evidence>
<dbReference type="Gene3D" id="3.40.390.10">
    <property type="entry name" value="Collagenase (Catalytic Domain)"/>
    <property type="match status" value="1"/>
</dbReference>
<keyword evidence="2 11" id="KW-0645">Protease</keyword>
<dbReference type="CDD" id="cd04275">
    <property type="entry name" value="ZnMc_pappalysin_like"/>
    <property type="match status" value="1"/>
</dbReference>
<feature type="chain" id="PRO_5022874650" evidence="9">
    <location>
        <begin position="21"/>
        <end position="279"/>
    </location>
</feature>
<proteinExistence type="inferred from homology"/>
<evidence type="ECO:0000313" key="12">
    <source>
        <dbReference type="Proteomes" id="UP000307440"/>
    </source>
</evidence>
<keyword evidence="3" id="KW-0479">Metal-binding</keyword>
<name>A0A5C3KHP3_COPMA</name>
<evidence type="ECO:0000313" key="11">
    <source>
        <dbReference type="EMBL" id="TFK19709.1"/>
    </source>
</evidence>
<accession>A0A5C3KHP3</accession>
<dbReference type="GO" id="GO:0046872">
    <property type="term" value="F:metal ion binding"/>
    <property type="evidence" value="ECO:0007669"/>
    <property type="project" value="UniProtKB-KW"/>
</dbReference>
<dbReference type="PANTHER" id="PTHR47466">
    <property type="match status" value="1"/>
</dbReference>
<reference evidence="11 12" key="1">
    <citation type="journal article" date="2019" name="Nat. Ecol. Evol.">
        <title>Megaphylogeny resolves global patterns of mushroom evolution.</title>
        <authorList>
            <person name="Varga T."/>
            <person name="Krizsan K."/>
            <person name="Foldi C."/>
            <person name="Dima B."/>
            <person name="Sanchez-Garcia M."/>
            <person name="Sanchez-Ramirez S."/>
            <person name="Szollosi G.J."/>
            <person name="Szarkandi J.G."/>
            <person name="Papp V."/>
            <person name="Albert L."/>
            <person name="Andreopoulos W."/>
            <person name="Angelini C."/>
            <person name="Antonin V."/>
            <person name="Barry K.W."/>
            <person name="Bougher N.L."/>
            <person name="Buchanan P."/>
            <person name="Buyck B."/>
            <person name="Bense V."/>
            <person name="Catcheside P."/>
            <person name="Chovatia M."/>
            <person name="Cooper J."/>
            <person name="Damon W."/>
            <person name="Desjardin D."/>
            <person name="Finy P."/>
            <person name="Geml J."/>
            <person name="Haridas S."/>
            <person name="Hughes K."/>
            <person name="Justo A."/>
            <person name="Karasinski D."/>
            <person name="Kautmanova I."/>
            <person name="Kiss B."/>
            <person name="Kocsube S."/>
            <person name="Kotiranta H."/>
            <person name="LaButti K.M."/>
            <person name="Lechner B.E."/>
            <person name="Liimatainen K."/>
            <person name="Lipzen A."/>
            <person name="Lukacs Z."/>
            <person name="Mihaltcheva S."/>
            <person name="Morgado L.N."/>
            <person name="Niskanen T."/>
            <person name="Noordeloos M.E."/>
            <person name="Ohm R.A."/>
            <person name="Ortiz-Santana B."/>
            <person name="Ovrebo C."/>
            <person name="Racz N."/>
            <person name="Riley R."/>
            <person name="Savchenko A."/>
            <person name="Shiryaev A."/>
            <person name="Soop K."/>
            <person name="Spirin V."/>
            <person name="Szebenyi C."/>
            <person name="Tomsovsky M."/>
            <person name="Tulloss R.E."/>
            <person name="Uehling J."/>
            <person name="Grigoriev I.V."/>
            <person name="Vagvolgyi C."/>
            <person name="Papp T."/>
            <person name="Martin F.M."/>
            <person name="Miettinen O."/>
            <person name="Hibbett D.S."/>
            <person name="Nagy L.G."/>
        </authorList>
    </citation>
    <scope>NUCLEOTIDE SEQUENCE [LARGE SCALE GENOMIC DNA]</scope>
    <source>
        <strain evidence="11 12">CBS 121175</strain>
    </source>
</reference>
<dbReference type="InterPro" id="IPR008754">
    <property type="entry name" value="Peptidase_M43"/>
</dbReference>
<evidence type="ECO:0000256" key="2">
    <source>
        <dbReference type="ARBA" id="ARBA00022670"/>
    </source>
</evidence>
<comment type="similarity">
    <text evidence="1">Belongs to the peptidase M43B family.</text>
</comment>
<evidence type="ECO:0000256" key="4">
    <source>
        <dbReference type="ARBA" id="ARBA00022729"/>
    </source>
</evidence>
<feature type="domain" description="Peptidase M43 pregnancy-associated plasma-A" evidence="10">
    <location>
        <begin position="183"/>
        <end position="272"/>
    </location>
</feature>
<evidence type="ECO:0000256" key="7">
    <source>
        <dbReference type="ARBA" id="ARBA00023049"/>
    </source>
</evidence>
<keyword evidence="12" id="KW-1185">Reference proteome</keyword>
<dbReference type="Proteomes" id="UP000307440">
    <property type="component" value="Unassembled WGS sequence"/>
</dbReference>
<dbReference type="InterPro" id="IPR024079">
    <property type="entry name" value="MetalloPept_cat_dom_sf"/>
</dbReference>
<keyword evidence="7 11" id="KW-0482">Metalloprotease</keyword>
<gene>
    <name evidence="11" type="ORF">FA15DRAFT_708719</name>
</gene>
<evidence type="ECO:0000256" key="1">
    <source>
        <dbReference type="ARBA" id="ARBA00008721"/>
    </source>
</evidence>
<feature type="signal peptide" evidence="9">
    <location>
        <begin position="1"/>
        <end position="20"/>
    </location>
</feature>
<evidence type="ECO:0000256" key="9">
    <source>
        <dbReference type="SAM" id="SignalP"/>
    </source>
</evidence>
<sequence length="279" mass="30501">MQLSILSIAVALCAARLSLSQRTCDSNISDDEVLLAELEFKGQPAATAQAFPLVTINVHFHVIAANTSIQGGWLADGDIQRQVNELTRDFSIANLAFNRVNTTRTINPDWFHNVKAASQQQHDMKMALRAGGVTDLNIYSVGFTGTTKLGYASYPLSYRSLPWDDGIVILYSSLPGGTRKPFNLGKTAVHETGHWVGLYHTFQTACTGRGDHVDDTPAEASPAWGCPHGRDSCVGEGFEGIDPIYNFMDYSDDGCMDSFTQGQVVKMRESLAFYRGIPV</sequence>
<organism evidence="11 12">
    <name type="scientific">Coprinopsis marcescibilis</name>
    <name type="common">Agaric fungus</name>
    <name type="synonym">Psathyrella marcescibilis</name>
    <dbReference type="NCBI Taxonomy" id="230819"/>
    <lineage>
        <taxon>Eukaryota</taxon>
        <taxon>Fungi</taxon>
        <taxon>Dikarya</taxon>
        <taxon>Basidiomycota</taxon>
        <taxon>Agaricomycotina</taxon>
        <taxon>Agaricomycetes</taxon>
        <taxon>Agaricomycetidae</taxon>
        <taxon>Agaricales</taxon>
        <taxon>Agaricineae</taxon>
        <taxon>Psathyrellaceae</taxon>
        <taxon>Coprinopsis</taxon>
    </lineage>
</organism>
<keyword evidence="5" id="KW-0378">Hydrolase</keyword>
<keyword evidence="6" id="KW-0862">Zinc</keyword>
<dbReference type="STRING" id="230819.A0A5C3KHP3"/>
<dbReference type="GO" id="GO:0008237">
    <property type="term" value="F:metallopeptidase activity"/>
    <property type="evidence" value="ECO:0007669"/>
    <property type="project" value="UniProtKB-KW"/>
</dbReference>
<evidence type="ECO:0000256" key="5">
    <source>
        <dbReference type="ARBA" id="ARBA00022801"/>
    </source>
</evidence>
<evidence type="ECO:0000256" key="6">
    <source>
        <dbReference type="ARBA" id="ARBA00022833"/>
    </source>
</evidence>
<protein>
    <submittedName>
        <fullName evidence="11">Metalloprotease</fullName>
    </submittedName>
</protein>
<keyword evidence="4 9" id="KW-0732">Signal</keyword>
<dbReference type="EMBL" id="ML210328">
    <property type="protein sequence ID" value="TFK19709.1"/>
    <property type="molecule type" value="Genomic_DNA"/>
</dbReference>
<dbReference type="GO" id="GO:0006508">
    <property type="term" value="P:proteolysis"/>
    <property type="evidence" value="ECO:0007669"/>
    <property type="project" value="UniProtKB-KW"/>
</dbReference>
<dbReference type="OrthoDB" id="536211at2759"/>